<dbReference type="EMBL" id="DS989865">
    <property type="protein sequence ID" value="EDX72325.1"/>
    <property type="molecule type" value="Genomic_DNA"/>
</dbReference>
<evidence type="ECO:0000256" key="1">
    <source>
        <dbReference type="ARBA" id="ARBA00006525"/>
    </source>
</evidence>
<evidence type="ECO:0000313" key="5">
    <source>
        <dbReference type="Proteomes" id="UP000003835"/>
    </source>
</evidence>
<dbReference type="InterPro" id="IPR010994">
    <property type="entry name" value="RuvA_2-like"/>
</dbReference>
<dbReference type="NCBIfam" id="TIGR00732">
    <property type="entry name" value="dprA"/>
    <property type="match status" value="1"/>
</dbReference>
<dbReference type="SUPFAM" id="SSF47781">
    <property type="entry name" value="RuvA domain 2-like"/>
    <property type="match status" value="1"/>
</dbReference>
<accession>B4W0D5</accession>
<dbReference type="InterPro" id="IPR041614">
    <property type="entry name" value="DprA_WH"/>
</dbReference>
<dbReference type="RefSeq" id="WP_006104602.1">
    <property type="nucleotide sequence ID" value="NZ_DS989865.1"/>
</dbReference>
<dbReference type="InterPro" id="IPR057666">
    <property type="entry name" value="DrpA_SLOG"/>
</dbReference>
<dbReference type="SUPFAM" id="SSF102405">
    <property type="entry name" value="MCP/YpsA-like"/>
    <property type="match status" value="1"/>
</dbReference>
<evidence type="ECO:0000259" key="2">
    <source>
        <dbReference type="Pfam" id="PF02481"/>
    </source>
</evidence>
<reference evidence="4 5" key="1">
    <citation type="submission" date="2008-07" db="EMBL/GenBank/DDBJ databases">
        <authorList>
            <person name="Tandeau de Marsac N."/>
            <person name="Ferriera S."/>
            <person name="Johnson J."/>
            <person name="Kravitz S."/>
            <person name="Beeson K."/>
            <person name="Sutton G."/>
            <person name="Rogers Y.-H."/>
            <person name="Friedman R."/>
            <person name="Frazier M."/>
            <person name="Venter J.C."/>
        </authorList>
    </citation>
    <scope>NUCLEOTIDE SEQUENCE [LARGE SCALE GENOMIC DNA]</scope>
    <source>
        <strain evidence="4 5">PCC 7420</strain>
    </source>
</reference>
<dbReference type="HOGENOM" id="CLU_029601_0_3_3"/>
<evidence type="ECO:0000313" key="4">
    <source>
        <dbReference type="EMBL" id="EDX72325.1"/>
    </source>
</evidence>
<feature type="domain" description="DprA winged helix" evidence="3">
    <location>
        <begin position="310"/>
        <end position="369"/>
    </location>
</feature>
<dbReference type="PANTHER" id="PTHR43022">
    <property type="entry name" value="PROTEIN SMF"/>
    <property type="match status" value="1"/>
</dbReference>
<dbReference type="Proteomes" id="UP000003835">
    <property type="component" value="Unassembled WGS sequence"/>
</dbReference>
<dbReference type="AlphaFoldDB" id="B4W0D5"/>
<dbReference type="OrthoDB" id="9785707at2"/>
<feature type="domain" description="Smf/DprA SLOG" evidence="2">
    <location>
        <begin position="80"/>
        <end position="292"/>
    </location>
</feature>
<dbReference type="PANTHER" id="PTHR43022:SF1">
    <property type="entry name" value="PROTEIN SMF"/>
    <property type="match status" value="1"/>
</dbReference>
<dbReference type="Pfam" id="PF02481">
    <property type="entry name" value="DNA_processg_A"/>
    <property type="match status" value="1"/>
</dbReference>
<sequence>MADDRAYWLAWSQVPRVGPVLLRRLQQHFDTLAEAWASPGRELGQVEGFGRQLVQAVEKTRSHLNPQQFLEQHCSKNPYFWTPADPDYPRLLLEIPSPPPVLYYRGQVDQQENQGMKPMVAIVGTREPTDYGKRWTRKISAALAKKGFTVVSGMAAGIDTEAHKGCLEAGGRTVAVFGTGIDVIYPPRNKLLYETILDRGLVLSEYPAGTKPNRPHFPQRNRIIAGLSRAVLVMEAPTKSGALITAYQANEFCRDVYALPGSLDNPNAVGCLGLLNRGASVILSEGHLLEMLGAIPELDTGKQLSLFEPEPVKATPKLAPELAKVFQVLGIEPTPLDVIVQETGMTVAEVSGVLLQLELEGLVSQLPGMLYRRN</sequence>
<evidence type="ECO:0000259" key="3">
    <source>
        <dbReference type="Pfam" id="PF17782"/>
    </source>
</evidence>
<gene>
    <name evidence="4" type="ORF">MC7420_994</name>
</gene>
<dbReference type="InterPro" id="IPR036388">
    <property type="entry name" value="WH-like_DNA-bd_sf"/>
</dbReference>
<dbReference type="Pfam" id="PF17782">
    <property type="entry name" value="WHD_DprA"/>
    <property type="match status" value="1"/>
</dbReference>
<dbReference type="eggNOG" id="COG0758">
    <property type="taxonomic scope" value="Bacteria"/>
</dbReference>
<comment type="similarity">
    <text evidence="1">Belongs to the DprA/Smf family.</text>
</comment>
<dbReference type="STRING" id="118168.MC7420_994"/>
<dbReference type="GO" id="GO:0009294">
    <property type="term" value="P:DNA-mediated transformation"/>
    <property type="evidence" value="ECO:0007669"/>
    <property type="project" value="InterPro"/>
</dbReference>
<name>B4W0D5_9CYAN</name>
<keyword evidence="5" id="KW-1185">Reference proteome</keyword>
<organism evidence="4 5">
    <name type="scientific">Coleofasciculus chthonoplastes PCC 7420</name>
    <dbReference type="NCBI Taxonomy" id="118168"/>
    <lineage>
        <taxon>Bacteria</taxon>
        <taxon>Bacillati</taxon>
        <taxon>Cyanobacteriota</taxon>
        <taxon>Cyanophyceae</taxon>
        <taxon>Coleofasciculales</taxon>
        <taxon>Coleofasciculaceae</taxon>
        <taxon>Coleofasciculus</taxon>
    </lineage>
</organism>
<dbReference type="Gene3D" id="1.10.10.10">
    <property type="entry name" value="Winged helix-like DNA-binding domain superfamily/Winged helix DNA-binding domain"/>
    <property type="match status" value="1"/>
</dbReference>
<dbReference type="Gene3D" id="3.40.50.450">
    <property type="match status" value="1"/>
</dbReference>
<dbReference type="InterPro" id="IPR003488">
    <property type="entry name" value="DprA"/>
</dbReference>
<proteinExistence type="inferred from homology"/>
<protein>
    <submittedName>
        <fullName evidence="4">DNA protecting protein DprA, putative</fullName>
    </submittedName>
</protein>